<dbReference type="EMBL" id="LT549890">
    <property type="protein sequence ID" value="SAI84816.1"/>
    <property type="molecule type" value="Genomic_DNA"/>
</dbReference>
<dbReference type="Pfam" id="PF00005">
    <property type="entry name" value="ABC_tran"/>
    <property type="match status" value="1"/>
</dbReference>
<dbReference type="GO" id="GO:0005524">
    <property type="term" value="F:ATP binding"/>
    <property type="evidence" value="ECO:0007669"/>
    <property type="project" value="InterPro"/>
</dbReference>
<dbReference type="InterPro" id="IPR027417">
    <property type="entry name" value="P-loop_NTPase"/>
</dbReference>
<sequence length="65" mass="7206">MLKTNLFLPIKIQFFTFRTLSRNTGKNGAGKTTLLRTIAGILKPIRGEIKVNGKVAYISHSYGLP</sequence>
<proteinExistence type="predicted"/>
<evidence type="ECO:0000313" key="3">
    <source>
        <dbReference type="Proteomes" id="UP000076770"/>
    </source>
</evidence>
<dbReference type="PATRIC" id="fig|2287.9.peg.1280"/>
<dbReference type="Gene3D" id="3.40.50.300">
    <property type="entry name" value="P-loop containing nucleotide triphosphate hydrolases"/>
    <property type="match status" value="1"/>
</dbReference>
<accession>A0A157T0R5</accession>
<dbReference type="Proteomes" id="UP000076770">
    <property type="component" value="Chromosome i"/>
</dbReference>
<gene>
    <name evidence="2" type="ORF">SSOP1_1262</name>
</gene>
<dbReference type="GO" id="GO:0016887">
    <property type="term" value="F:ATP hydrolysis activity"/>
    <property type="evidence" value="ECO:0007669"/>
    <property type="project" value="InterPro"/>
</dbReference>
<name>A0A157T0R5_SACSO</name>
<evidence type="ECO:0000313" key="2">
    <source>
        <dbReference type="EMBL" id="SAI84816.1"/>
    </source>
</evidence>
<dbReference type="SUPFAM" id="SSF52540">
    <property type="entry name" value="P-loop containing nucleoside triphosphate hydrolases"/>
    <property type="match status" value="1"/>
</dbReference>
<feature type="domain" description="ABC transporter" evidence="1">
    <location>
        <begin position="24"/>
        <end position="54"/>
    </location>
</feature>
<organism evidence="2 3">
    <name type="scientific">Saccharolobus solfataricus</name>
    <name type="common">Sulfolobus solfataricus</name>
    <dbReference type="NCBI Taxonomy" id="2287"/>
    <lineage>
        <taxon>Archaea</taxon>
        <taxon>Thermoproteota</taxon>
        <taxon>Thermoprotei</taxon>
        <taxon>Sulfolobales</taxon>
        <taxon>Sulfolobaceae</taxon>
        <taxon>Saccharolobus</taxon>
    </lineage>
</organism>
<reference evidence="3" key="1">
    <citation type="submission" date="2016-04" db="EMBL/GenBank/DDBJ databases">
        <authorList>
            <person name="Shah S.A."/>
            <person name="Garrett R.A."/>
        </authorList>
    </citation>
    <scope>NUCLEOTIDE SEQUENCE [LARGE SCALE GENOMIC DNA]</scope>
    <source>
        <strain evidence="3">ATCC 35091 / DSM 1616 / JCM 8930 / NBRC 15331 / P1</strain>
    </source>
</reference>
<dbReference type="InterPro" id="IPR003439">
    <property type="entry name" value="ABC_transporter-like_ATP-bd"/>
</dbReference>
<dbReference type="AlphaFoldDB" id="A0A157T0R5"/>
<dbReference type="OrthoDB" id="97750at2157"/>
<protein>
    <submittedName>
        <fullName evidence="2">Heme ABC transporter</fullName>
    </submittedName>
</protein>
<evidence type="ECO:0000259" key="1">
    <source>
        <dbReference type="Pfam" id="PF00005"/>
    </source>
</evidence>